<dbReference type="InterPro" id="IPR036908">
    <property type="entry name" value="RlpA-like_sf"/>
</dbReference>
<organism evidence="8 9">
    <name type="scientific">Collimonas arenae</name>
    <dbReference type="NCBI Taxonomy" id="279058"/>
    <lineage>
        <taxon>Bacteria</taxon>
        <taxon>Pseudomonadati</taxon>
        <taxon>Pseudomonadota</taxon>
        <taxon>Betaproteobacteria</taxon>
        <taxon>Burkholderiales</taxon>
        <taxon>Oxalobacteraceae</taxon>
        <taxon>Collimonas</taxon>
    </lineage>
</organism>
<dbReference type="CDD" id="cd22268">
    <property type="entry name" value="DPBB_RlpA-like"/>
    <property type="match status" value="1"/>
</dbReference>
<proteinExistence type="inferred from homology"/>
<evidence type="ECO:0000259" key="7">
    <source>
        <dbReference type="PROSITE" id="PS51724"/>
    </source>
</evidence>
<dbReference type="GO" id="GO:0042834">
    <property type="term" value="F:peptidoglycan binding"/>
    <property type="evidence" value="ECO:0007669"/>
    <property type="project" value="InterPro"/>
</dbReference>
<dbReference type="InterPro" id="IPR012997">
    <property type="entry name" value="RplA"/>
</dbReference>
<dbReference type="Pfam" id="PF05036">
    <property type="entry name" value="SPOR"/>
    <property type="match status" value="1"/>
</dbReference>
<feature type="region of interest" description="Disordered" evidence="6">
    <location>
        <begin position="40"/>
        <end position="78"/>
    </location>
</feature>
<dbReference type="GO" id="GO:0005886">
    <property type="term" value="C:plasma membrane"/>
    <property type="evidence" value="ECO:0007669"/>
    <property type="project" value="UniProtKB-SubCell"/>
</dbReference>
<feature type="domain" description="SPOR" evidence="7">
    <location>
        <begin position="296"/>
        <end position="375"/>
    </location>
</feature>
<dbReference type="EC" id="4.2.2.-" evidence="4"/>
<reference evidence="9" key="1">
    <citation type="journal article" date="2014" name="Soil Biol. Biochem.">
        <title>Structure and function of bacterial communities in ageing soils: Insights from the Mendocino ecological staircase.</title>
        <authorList>
            <person name="Uroz S."/>
            <person name="Tech J.J."/>
            <person name="Sawaya N.A."/>
            <person name="Frey-Klett P."/>
            <person name="Leveau J.H.J."/>
        </authorList>
    </citation>
    <scope>NUCLEOTIDE SEQUENCE [LARGE SCALE GENOMIC DNA]</scope>
    <source>
        <strain evidence="9">Cal35</strain>
    </source>
</reference>
<evidence type="ECO:0000256" key="2">
    <source>
        <dbReference type="ARBA" id="ARBA00023239"/>
    </source>
</evidence>
<keyword evidence="4" id="KW-1003">Cell membrane</keyword>
<dbReference type="NCBIfam" id="TIGR00413">
    <property type="entry name" value="rlpA"/>
    <property type="match status" value="1"/>
</dbReference>
<dbReference type="PANTHER" id="PTHR34183:SF1">
    <property type="entry name" value="ENDOLYTIC PEPTIDOGLYCAN TRANSGLYCOSYLASE RLPA"/>
    <property type="match status" value="1"/>
</dbReference>
<evidence type="ECO:0000256" key="5">
    <source>
        <dbReference type="RuleBase" id="RU003495"/>
    </source>
</evidence>
<dbReference type="HAMAP" id="MF_02071">
    <property type="entry name" value="RlpA"/>
    <property type="match status" value="1"/>
</dbReference>
<dbReference type="HOGENOM" id="CLU_042923_2_1_4"/>
<keyword evidence="2 4" id="KW-0456">Lyase</keyword>
<dbReference type="SUPFAM" id="SSF50685">
    <property type="entry name" value="Barwin-like endoglucanases"/>
    <property type="match status" value="1"/>
</dbReference>
<evidence type="ECO:0000256" key="3">
    <source>
        <dbReference type="ARBA" id="ARBA00023316"/>
    </source>
</evidence>
<comment type="subcellular location">
    <subcellularLocation>
        <location evidence="4">Cell membrane</location>
        <topology evidence="4">Lipid-anchor</topology>
    </subcellularLocation>
</comment>
<dbReference type="PROSITE" id="PS51257">
    <property type="entry name" value="PROKAR_LIPOPROTEIN"/>
    <property type="match status" value="1"/>
</dbReference>
<dbReference type="InterPro" id="IPR009009">
    <property type="entry name" value="RlpA-like_DPBB"/>
</dbReference>
<dbReference type="SUPFAM" id="SSF110997">
    <property type="entry name" value="Sporulation related repeat"/>
    <property type="match status" value="1"/>
</dbReference>
<dbReference type="Proteomes" id="UP000030302">
    <property type="component" value="Chromosome"/>
</dbReference>
<dbReference type="Gene3D" id="3.30.70.1070">
    <property type="entry name" value="Sporulation related repeat"/>
    <property type="match status" value="1"/>
</dbReference>
<evidence type="ECO:0000313" key="8">
    <source>
        <dbReference type="EMBL" id="AIY43840.1"/>
    </source>
</evidence>
<dbReference type="FunFam" id="2.40.40.10:FF:000003">
    <property type="entry name" value="Endolytic peptidoglycan transglycosylase RlpA"/>
    <property type="match status" value="1"/>
</dbReference>
<dbReference type="PROSITE" id="PS51724">
    <property type="entry name" value="SPOR"/>
    <property type="match status" value="1"/>
</dbReference>
<dbReference type="AlphaFoldDB" id="A0A0A1FJF1"/>
<dbReference type="EMBL" id="CP009962">
    <property type="protein sequence ID" value="AIY43840.1"/>
    <property type="molecule type" value="Genomic_DNA"/>
</dbReference>
<evidence type="ECO:0000256" key="4">
    <source>
        <dbReference type="HAMAP-Rule" id="MF_02071"/>
    </source>
</evidence>
<dbReference type="PANTHER" id="PTHR34183">
    <property type="entry name" value="ENDOLYTIC PEPTIDOGLYCAN TRANSGLYCOSYLASE RLPA"/>
    <property type="match status" value="1"/>
</dbReference>
<gene>
    <name evidence="4" type="primary">rlpA</name>
    <name evidence="8" type="ORF">LT85_4682</name>
</gene>
<dbReference type="GO" id="GO:0000270">
    <property type="term" value="P:peptidoglycan metabolic process"/>
    <property type="evidence" value="ECO:0007669"/>
    <property type="project" value="UniProtKB-UniRule"/>
</dbReference>
<keyword evidence="4" id="KW-0472">Membrane</keyword>
<dbReference type="KEGG" id="care:LT85_4682"/>
<feature type="compositionally biased region" description="Low complexity" evidence="6">
    <location>
        <begin position="40"/>
        <end position="54"/>
    </location>
</feature>
<accession>A0A0A1FJF1</accession>
<dbReference type="InterPro" id="IPR034718">
    <property type="entry name" value="RlpA"/>
</dbReference>
<dbReference type="GO" id="GO:0071555">
    <property type="term" value="P:cell wall organization"/>
    <property type="evidence" value="ECO:0007669"/>
    <property type="project" value="UniProtKB-KW"/>
</dbReference>
<keyword evidence="3 4" id="KW-0961">Cell wall biogenesis/degradation</keyword>
<keyword evidence="1" id="KW-0732">Signal</keyword>
<dbReference type="RefSeq" id="WP_081992644.1">
    <property type="nucleotide sequence ID" value="NZ_CP009962.1"/>
</dbReference>
<protein>
    <recommendedName>
        <fullName evidence="4">Endolytic peptidoglycan transglycosylase RlpA</fullName>
        <ecNumber evidence="4">4.2.2.-</ecNumber>
    </recommendedName>
</protein>
<dbReference type="InterPro" id="IPR007730">
    <property type="entry name" value="SPOR-like_dom"/>
</dbReference>
<keyword evidence="4" id="KW-0564">Palmitate</keyword>
<dbReference type="GO" id="GO:0008932">
    <property type="term" value="F:lytic endotransglycosylase activity"/>
    <property type="evidence" value="ECO:0007669"/>
    <property type="project" value="UniProtKB-UniRule"/>
</dbReference>
<sequence length="375" mass="39367">MVGKQGAKRHGKVSTRYGIAANASALLVALILAGCGSSPKAPSASSAPTKTASSGRGGPTLPAAGSGRGGYYKDDGPGDVTPEGLLDVPDAIPTIEPYSRTGNKPYVVFGKTYTPLTDDQPFKQRGIGSWYGKKFHNQKTSSGELYDMYKMTAAHPTLPIPSYARVTNLKTGAQVIVRVNDRGPFHSSRIIDLSYTAALKLGYLGSGSGQLEVERLLPADIIAMNKQRQNGTLAATTQAAPPQAQIEPVRDSVAPATVVTESVDMPVLTAQPLLFDPTPSAAPSVAPVAAQGDNNSASAAGFYVQFGAYSQQANADGARTRLMQELNGVVNSLSSVAVNGLYRLYAGPYASRSDADSVLQQIRQRTSVNPIVVQR</sequence>
<dbReference type="OrthoDB" id="9779128at2"/>
<evidence type="ECO:0000313" key="9">
    <source>
        <dbReference type="Proteomes" id="UP000030302"/>
    </source>
</evidence>
<dbReference type="Gene3D" id="2.40.40.10">
    <property type="entry name" value="RlpA-like domain"/>
    <property type="match status" value="1"/>
</dbReference>
<dbReference type="InterPro" id="IPR036680">
    <property type="entry name" value="SPOR-like_sf"/>
</dbReference>
<evidence type="ECO:0000256" key="6">
    <source>
        <dbReference type="SAM" id="MobiDB-lite"/>
    </source>
</evidence>
<dbReference type="STRING" id="279058.LT85_4682"/>
<evidence type="ECO:0000256" key="1">
    <source>
        <dbReference type="ARBA" id="ARBA00022729"/>
    </source>
</evidence>
<comment type="function">
    <text evidence="4">Lytic transglycosylase with a strong preference for naked glycan strands that lack stem peptides.</text>
</comment>
<name>A0A0A1FJF1_9BURK</name>
<comment type="similarity">
    <text evidence="4 5">Belongs to the RlpA family.</text>
</comment>
<dbReference type="Pfam" id="PF03330">
    <property type="entry name" value="DPBB_1"/>
    <property type="match status" value="1"/>
</dbReference>
<keyword evidence="9" id="KW-1185">Reference proteome</keyword>
<keyword evidence="4 8" id="KW-0449">Lipoprotein</keyword>